<evidence type="ECO:0000256" key="4">
    <source>
        <dbReference type="ARBA" id="ARBA00022722"/>
    </source>
</evidence>
<dbReference type="GO" id="GO:0005634">
    <property type="term" value="C:nucleus"/>
    <property type="evidence" value="ECO:0007669"/>
    <property type="project" value="TreeGrafter"/>
</dbReference>
<evidence type="ECO:0000313" key="11">
    <source>
        <dbReference type="RefSeq" id="XP_015743749.1"/>
    </source>
</evidence>
<dbReference type="RefSeq" id="XP_025023120.1">
    <property type="nucleotide sequence ID" value="XM_025167352.1"/>
</dbReference>
<evidence type="ECO:0000313" key="12">
    <source>
        <dbReference type="RefSeq" id="XP_025023120.1"/>
    </source>
</evidence>
<dbReference type="NCBIfam" id="NF000801">
    <property type="entry name" value="PRK00055.1-3"/>
    <property type="match status" value="1"/>
</dbReference>
<dbReference type="CTD" id="55520"/>
<dbReference type="OrthoDB" id="527344at2759"/>
<comment type="cofactor">
    <cofactor evidence="1">
        <name>Zn(2+)</name>
        <dbReference type="ChEBI" id="CHEBI:29105"/>
    </cofactor>
</comment>
<dbReference type="GO" id="GO:0042781">
    <property type="term" value="F:3'-tRNA processing endoribonuclease activity"/>
    <property type="evidence" value="ECO:0007669"/>
    <property type="project" value="TreeGrafter"/>
</dbReference>
<keyword evidence="3" id="KW-0819">tRNA processing</keyword>
<comment type="subunit">
    <text evidence="2">Homodimer.</text>
</comment>
<gene>
    <name evidence="10 11 12" type="primary">ELAC1</name>
</gene>
<dbReference type="PANTHER" id="PTHR46018:SF2">
    <property type="entry name" value="ZINC PHOSPHODIESTERASE ELAC PROTEIN 1"/>
    <property type="match status" value="1"/>
</dbReference>
<dbReference type="GO" id="GO:0046872">
    <property type="term" value="F:metal ion binding"/>
    <property type="evidence" value="ECO:0007669"/>
    <property type="project" value="UniProtKB-KW"/>
</dbReference>
<evidence type="ECO:0000313" key="9">
    <source>
        <dbReference type="Proteomes" id="UP000695026"/>
    </source>
</evidence>
<protein>
    <submittedName>
        <fullName evidence="10 11">Zinc phosphodiesterase ELAC protein 1 isoform X2</fullName>
    </submittedName>
</protein>
<sequence>MSMDVTFLGTGAAYPSPTRGASATVVRFEGECWLFDCGEGTQTQFMKSHLKAGKITKIFITHLHGDHFFGLPGLLCTISLQCSPDPNKLPVDIYGPLGLKDFLQRTMELSRSQLVFPYVVHELVPTSNQCPAEEWKEVFSMNREEVSSLEPQGDTIYLNPAEDSYFLMDNGPVVIKAFRLFHRIPSFGFLVEEKPRTGKLNAQKLKELGIQPGPLYGKLKEGVPITLENGTIISPVDVLESPFPGRKICILGDCSGVVGDGISTLCSEADILVHEATLDDSQMDKAKERGHSTPKTAAEFAKLCKARKLVLSHFSQRYKPANQIGEGDADVTELKKQAELVLNGQDVVLAEDFMTISIPVKKQK</sequence>
<reference evidence="10 11" key="1">
    <citation type="submission" date="2025-04" db="UniProtKB">
        <authorList>
            <consortium name="RefSeq"/>
        </authorList>
    </citation>
    <scope>IDENTIFICATION</scope>
    <source>
        <tissue evidence="10 11">Liver</tissue>
    </source>
</reference>
<evidence type="ECO:0000256" key="2">
    <source>
        <dbReference type="ARBA" id="ARBA00011738"/>
    </source>
</evidence>
<evidence type="ECO:0000313" key="10">
    <source>
        <dbReference type="RefSeq" id="XP_007429379.1"/>
    </source>
</evidence>
<name>A0A9F2QWW9_PYTBI</name>
<dbReference type="AlphaFoldDB" id="A0A9F2QWW9"/>
<keyword evidence="7" id="KW-0378">Hydrolase</keyword>
<dbReference type="RefSeq" id="XP_007429379.1">
    <property type="nucleotide sequence ID" value="XM_007429317.3"/>
</dbReference>
<evidence type="ECO:0000256" key="1">
    <source>
        <dbReference type="ARBA" id="ARBA00001947"/>
    </source>
</evidence>
<dbReference type="InterPro" id="IPR036866">
    <property type="entry name" value="RibonucZ/Hydroxyglut_hydro"/>
</dbReference>
<dbReference type="Pfam" id="PF23023">
    <property type="entry name" value="Anti-Pycsar_Apyc1"/>
    <property type="match status" value="1"/>
</dbReference>
<dbReference type="Gene3D" id="3.60.15.10">
    <property type="entry name" value="Ribonuclease Z/Hydroxyacylglutathione hydrolase-like"/>
    <property type="match status" value="1"/>
</dbReference>
<keyword evidence="8" id="KW-0862">Zinc</keyword>
<dbReference type="GeneID" id="103060621"/>
<dbReference type="RefSeq" id="XP_015743749.1">
    <property type="nucleotide sequence ID" value="XM_015888263.2"/>
</dbReference>
<dbReference type="InterPro" id="IPR013471">
    <property type="entry name" value="RNase_Z/BN"/>
</dbReference>
<keyword evidence="5" id="KW-0479">Metal-binding</keyword>
<keyword evidence="6" id="KW-0255">Endonuclease</keyword>
<keyword evidence="4" id="KW-0540">Nuclease</keyword>
<proteinExistence type="inferred from homology"/>
<dbReference type="CDD" id="cd07717">
    <property type="entry name" value="RNaseZ_ZiPD-like_MBL-fold"/>
    <property type="match status" value="1"/>
</dbReference>
<accession>A0A9F2QWW9</accession>
<evidence type="ECO:0000256" key="5">
    <source>
        <dbReference type="ARBA" id="ARBA00022723"/>
    </source>
</evidence>
<keyword evidence="9" id="KW-1185">Reference proteome</keyword>
<dbReference type="PANTHER" id="PTHR46018">
    <property type="entry name" value="ZINC PHOSPHODIESTERASE ELAC PROTEIN 1"/>
    <property type="match status" value="1"/>
</dbReference>
<dbReference type="SUPFAM" id="SSF56281">
    <property type="entry name" value="Metallo-hydrolase/oxidoreductase"/>
    <property type="match status" value="1"/>
</dbReference>
<dbReference type="HAMAP" id="MF_01818">
    <property type="entry name" value="RNase_Z_BN"/>
    <property type="match status" value="1"/>
</dbReference>
<evidence type="ECO:0000256" key="8">
    <source>
        <dbReference type="ARBA" id="ARBA00022833"/>
    </source>
</evidence>
<evidence type="ECO:0000256" key="3">
    <source>
        <dbReference type="ARBA" id="ARBA00022694"/>
    </source>
</evidence>
<evidence type="ECO:0000256" key="6">
    <source>
        <dbReference type="ARBA" id="ARBA00022759"/>
    </source>
</evidence>
<dbReference type="Proteomes" id="UP000695026">
    <property type="component" value="Unplaced"/>
</dbReference>
<evidence type="ECO:0000256" key="7">
    <source>
        <dbReference type="ARBA" id="ARBA00022801"/>
    </source>
</evidence>
<organism evidence="9 10">
    <name type="scientific">Python bivittatus</name>
    <name type="common">Burmese python</name>
    <name type="synonym">Python molurus bivittatus</name>
    <dbReference type="NCBI Taxonomy" id="176946"/>
    <lineage>
        <taxon>Eukaryota</taxon>
        <taxon>Metazoa</taxon>
        <taxon>Chordata</taxon>
        <taxon>Craniata</taxon>
        <taxon>Vertebrata</taxon>
        <taxon>Euteleostomi</taxon>
        <taxon>Lepidosauria</taxon>
        <taxon>Squamata</taxon>
        <taxon>Bifurcata</taxon>
        <taxon>Unidentata</taxon>
        <taxon>Episquamata</taxon>
        <taxon>Toxicofera</taxon>
        <taxon>Serpentes</taxon>
        <taxon>Henophidia</taxon>
        <taxon>Pythonidae</taxon>
        <taxon>Python</taxon>
    </lineage>
</organism>